<reference evidence="1 2" key="1">
    <citation type="submission" date="2016-11" db="EMBL/GenBank/DDBJ databases">
        <authorList>
            <person name="Manzoor S."/>
        </authorList>
    </citation>
    <scope>NUCLEOTIDE SEQUENCE [LARGE SCALE GENOMIC DNA]</scope>
    <source>
        <strain evidence="1">Clostridium ultunense strain Esp</strain>
    </source>
</reference>
<gene>
    <name evidence="1" type="ORF">CUESP1_0431</name>
</gene>
<name>M1ZGC6_9FIRM</name>
<proteinExistence type="predicted"/>
<dbReference type="SUPFAM" id="SSF159501">
    <property type="entry name" value="EreA/ChaN-like"/>
    <property type="match status" value="1"/>
</dbReference>
<dbReference type="OrthoDB" id="1878475at2"/>
<dbReference type="HOGENOM" id="CLU_713108_0_0_9"/>
<organism evidence="1 2">
    <name type="scientific">[Clostridium] ultunense Esp</name>
    <dbReference type="NCBI Taxonomy" id="1288971"/>
    <lineage>
        <taxon>Bacteria</taxon>
        <taxon>Bacillati</taxon>
        <taxon>Bacillota</taxon>
        <taxon>Tissierellia</taxon>
        <taxon>Tissierellales</taxon>
        <taxon>Tepidimicrobiaceae</taxon>
        <taxon>Schnuerera</taxon>
    </lineage>
</organism>
<evidence type="ECO:0000313" key="2">
    <source>
        <dbReference type="Proteomes" id="UP000245423"/>
    </source>
</evidence>
<sequence length="387" mass="45616">MNYQLERYLKNNYSRISNGENGDKLGLSIIEGDLRNKEIFLTGENHGVKANAELRMKFLKYIKEKTDFRYYLCEIPYSMAYFLNLYLEIGNEDILKEVYISLKGTDAWNKDDYEHWKEVYEFNKGLPKEKRITIVGIDIEHQPENAFKFMDYCISSQYIFKEMEEIANYINLINKRNVNISSHELIRFCEKLVDELVSKEDLYKTLLGENFYGFKHVNRNLLNMLEVYSSNNFNGVRDKKMYLNFLELDKRLPKGKYFGQIGLSHVFQKSFPHVTWFGAALNSQKSKFKGKILSIAYAYHNCRYLYPTTRKNYISSINTLDTTLKAFNYFVNDKYIILKLNGENSPFSQALLWPVVHKFPGEGVTTDYFQYLIIINNSKAVDTLEFI</sequence>
<evidence type="ECO:0008006" key="3">
    <source>
        <dbReference type="Google" id="ProtNLM"/>
    </source>
</evidence>
<dbReference type="Proteomes" id="UP000245423">
    <property type="component" value="Chromosome 1"/>
</dbReference>
<dbReference type="RefSeq" id="WP_005582375.1">
    <property type="nucleotide sequence ID" value="NZ_LT669839.1"/>
</dbReference>
<dbReference type="EMBL" id="LT669839">
    <property type="protein sequence ID" value="SHD75820.1"/>
    <property type="molecule type" value="Genomic_DNA"/>
</dbReference>
<accession>M1ZGC6</accession>
<protein>
    <recommendedName>
        <fullName evidence="3">Erythromycin esterase</fullName>
    </recommendedName>
</protein>
<evidence type="ECO:0000313" key="1">
    <source>
        <dbReference type="EMBL" id="SHD75820.1"/>
    </source>
</evidence>
<keyword evidence="2" id="KW-1185">Reference proteome</keyword>
<dbReference type="AlphaFoldDB" id="M1ZGC6"/>